<reference evidence="15" key="2">
    <citation type="journal article" date="2023" name="Microbiome">
        <title>Synthase-selected sorting approach identifies a beta-lactone synthase in a nudibranch symbiotic bacterium.</title>
        <authorList>
            <person name="Dzunkova M."/>
            <person name="La Clair J.J."/>
            <person name="Tyml T."/>
            <person name="Doud D."/>
            <person name="Schulz F."/>
            <person name="Piquer-Esteban S."/>
            <person name="Porcel Sanchis D."/>
            <person name="Osborn A."/>
            <person name="Robinson D."/>
            <person name="Louie K.B."/>
            <person name="Bowen B.P."/>
            <person name="Bowers R.M."/>
            <person name="Lee J."/>
            <person name="Arnau V."/>
            <person name="Diaz-Villanueva W."/>
            <person name="Stepanauskas R."/>
            <person name="Gosliner T."/>
            <person name="Date S.V."/>
            <person name="Northen T.R."/>
            <person name="Cheng J.F."/>
            <person name="Burkart M.D."/>
            <person name="Woyke T."/>
        </authorList>
    </citation>
    <scope>NUCLEOTIDE SEQUENCE</scope>
    <source>
        <strain evidence="15">Df01</strain>
    </source>
</reference>
<dbReference type="Pfam" id="PF00586">
    <property type="entry name" value="AIRS"/>
    <property type="match status" value="1"/>
</dbReference>
<dbReference type="HAMAP" id="MF_00741">
    <property type="entry name" value="AIRS"/>
    <property type="match status" value="1"/>
</dbReference>
<proteinExistence type="inferred from homology"/>
<evidence type="ECO:0000256" key="9">
    <source>
        <dbReference type="ARBA" id="ARBA00032931"/>
    </source>
</evidence>
<dbReference type="InterPro" id="IPR016188">
    <property type="entry name" value="PurM-like_N"/>
</dbReference>
<dbReference type="EMBL" id="JANQAO010000004">
    <property type="protein sequence ID" value="MDM5148141.1"/>
    <property type="molecule type" value="Genomic_DNA"/>
</dbReference>
<evidence type="ECO:0000259" key="14">
    <source>
        <dbReference type="Pfam" id="PF02769"/>
    </source>
</evidence>
<dbReference type="InterPro" id="IPR010918">
    <property type="entry name" value="PurM-like_C_dom"/>
</dbReference>
<keyword evidence="12" id="KW-0963">Cytoplasm</keyword>
<dbReference type="CDD" id="cd02196">
    <property type="entry name" value="PurM"/>
    <property type="match status" value="1"/>
</dbReference>
<dbReference type="SUPFAM" id="SSF56042">
    <property type="entry name" value="PurM C-terminal domain-like"/>
    <property type="match status" value="1"/>
</dbReference>
<evidence type="ECO:0000256" key="8">
    <source>
        <dbReference type="ARBA" id="ARBA00031908"/>
    </source>
</evidence>
<gene>
    <name evidence="12 15" type="primary">purM</name>
    <name evidence="15" type="ORF">NQX30_07170</name>
</gene>
<comment type="similarity">
    <text evidence="2 12">Belongs to the AIR synthase family.</text>
</comment>
<dbReference type="PANTHER" id="PTHR10520">
    <property type="entry name" value="TRIFUNCTIONAL PURINE BIOSYNTHETIC PROTEIN ADENOSINE-3-RELATED"/>
    <property type="match status" value="1"/>
</dbReference>
<accession>A0ABT7QNB9</accession>
<evidence type="ECO:0000256" key="6">
    <source>
        <dbReference type="ARBA" id="ARBA00022741"/>
    </source>
</evidence>
<evidence type="ECO:0000313" key="16">
    <source>
        <dbReference type="Proteomes" id="UP001168167"/>
    </source>
</evidence>
<dbReference type="InterPro" id="IPR004733">
    <property type="entry name" value="PurM_cligase"/>
</dbReference>
<comment type="subcellular location">
    <subcellularLocation>
        <location evidence="12">Cytoplasm</location>
    </subcellularLocation>
</comment>
<evidence type="ECO:0000256" key="7">
    <source>
        <dbReference type="ARBA" id="ARBA00022840"/>
    </source>
</evidence>
<dbReference type="SUPFAM" id="SSF55326">
    <property type="entry name" value="PurM N-terminal domain-like"/>
    <property type="match status" value="1"/>
</dbReference>
<evidence type="ECO:0000256" key="11">
    <source>
        <dbReference type="ARBA" id="ARBA00049057"/>
    </source>
</evidence>
<evidence type="ECO:0000256" key="1">
    <source>
        <dbReference type="ARBA" id="ARBA00004686"/>
    </source>
</evidence>
<evidence type="ECO:0000259" key="13">
    <source>
        <dbReference type="Pfam" id="PF00586"/>
    </source>
</evidence>
<dbReference type="InterPro" id="IPR036921">
    <property type="entry name" value="PurM-like_N_sf"/>
</dbReference>
<dbReference type="EC" id="6.3.3.1" evidence="3 12"/>
<comment type="catalytic activity">
    <reaction evidence="11 12">
        <text>2-formamido-N(1)-(5-O-phospho-beta-D-ribosyl)acetamidine + ATP = 5-amino-1-(5-phospho-beta-D-ribosyl)imidazole + ADP + phosphate + H(+)</text>
        <dbReference type="Rhea" id="RHEA:23032"/>
        <dbReference type="ChEBI" id="CHEBI:15378"/>
        <dbReference type="ChEBI" id="CHEBI:30616"/>
        <dbReference type="ChEBI" id="CHEBI:43474"/>
        <dbReference type="ChEBI" id="CHEBI:137981"/>
        <dbReference type="ChEBI" id="CHEBI:147287"/>
        <dbReference type="ChEBI" id="CHEBI:456216"/>
        <dbReference type="EC" id="6.3.3.1"/>
    </reaction>
</comment>
<evidence type="ECO:0000256" key="3">
    <source>
        <dbReference type="ARBA" id="ARBA00013047"/>
    </source>
</evidence>
<evidence type="ECO:0000256" key="10">
    <source>
        <dbReference type="ARBA" id="ARBA00033093"/>
    </source>
</evidence>
<evidence type="ECO:0000313" key="15">
    <source>
        <dbReference type="EMBL" id="MDM5148141.1"/>
    </source>
</evidence>
<evidence type="ECO:0000256" key="12">
    <source>
        <dbReference type="HAMAP-Rule" id="MF_00741"/>
    </source>
</evidence>
<dbReference type="Gene3D" id="3.90.650.10">
    <property type="entry name" value="PurM-like C-terminal domain"/>
    <property type="match status" value="1"/>
</dbReference>
<keyword evidence="16" id="KW-1185">Reference proteome</keyword>
<feature type="domain" description="PurM-like N-terminal" evidence="13">
    <location>
        <begin position="61"/>
        <end position="168"/>
    </location>
</feature>
<comment type="pathway">
    <text evidence="1 12">Purine metabolism; IMP biosynthesis via de novo pathway; 5-amino-1-(5-phospho-D-ribosyl)imidazole from N(2)-formyl-N(1)-(5-phospho-D-ribosyl)glycinamide: step 2/2.</text>
</comment>
<protein>
    <recommendedName>
        <fullName evidence="4 12">Phosphoribosylformylglycinamidine cyclo-ligase</fullName>
        <ecNumber evidence="3 12">6.3.3.1</ecNumber>
    </recommendedName>
    <alternativeName>
        <fullName evidence="9 12">AIR synthase</fullName>
    </alternativeName>
    <alternativeName>
        <fullName evidence="10 12">AIRS</fullName>
    </alternativeName>
    <alternativeName>
        <fullName evidence="8 12">Phosphoribosyl-aminoimidazole synthetase</fullName>
    </alternativeName>
</protein>
<organism evidence="15 16">
    <name type="scientific">Candidatus Doriopsillibacter californiensis</name>
    <dbReference type="NCBI Taxonomy" id="2970740"/>
    <lineage>
        <taxon>Bacteria</taxon>
        <taxon>Pseudomonadati</taxon>
        <taxon>Pseudomonadota</taxon>
        <taxon>Gammaproteobacteria</taxon>
        <taxon>Candidatus Tethybacterales</taxon>
        <taxon>Candidatus Persebacteraceae</taxon>
        <taxon>Candidatus Doriopsillibacter</taxon>
    </lineage>
</organism>
<reference evidence="15" key="1">
    <citation type="submission" date="2022-08" db="EMBL/GenBank/DDBJ databases">
        <authorList>
            <person name="Dzunkova M."/>
            <person name="La Clair J."/>
            <person name="Tyml T."/>
            <person name="Doud D."/>
            <person name="Schulz F."/>
            <person name="Piquer S."/>
            <person name="Porcel Sanchis D."/>
            <person name="Osborn A."/>
            <person name="Robinson D."/>
            <person name="Louie K.B."/>
            <person name="Bowen B.P."/>
            <person name="Bowers R."/>
            <person name="Lee J."/>
            <person name="Arnau Llombart V."/>
            <person name="Diaz Villanueva W."/>
            <person name="Gosliner T."/>
            <person name="Northen T."/>
            <person name="Cheng J.-F."/>
            <person name="Burkart M.D."/>
            <person name="Woyke T."/>
        </authorList>
    </citation>
    <scope>NUCLEOTIDE SEQUENCE</scope>
    <source>
        <strain evidence="15">Df01</strain>
    </source>
</reference>
<dbReference type="GO" id="GO:0004641">
    <property type="term" value="F:phosphoribosylformylglycinamidine cyclo-ligase activity"/>
    <property type="evidence" value="ECO:0007669"/>
    <property type="project" value="UniProtKB-EC"/>
</dbReference>
<name>A0ABT7QNB9_9GAMM</name>
<keyword evidence="7 12" id="KW-0067">ATP-binding</keyword>
<keyword evidence="12" id="KW-0658">Purine biosynthesis</keyword>
<evidence type="ECO:0000256" key="2">
    <source>
        <dbReference type="ARBA" id="ARBA00010280"/>
    </source>
</evidence>
<dbReference type="PANTHER" id="PTHR10520:SF12">
    <property type="entry name" value="TRIFUNCTIONAL PURINE BIOSYNTHETIC PROTEIN ADENOSINE-3"/>
    <property type="match status" value="1"/>
</dbReference>
<dbReference type="InterPro" id="IPR036676">
    <property type="entry name" value="PurM-like_C_sf"/>
</dbReference>
<evidence type="ECO:0000256" key="5">
    <source>
        <dbReference type="ARBA" id="ARBA00022598"/>
    </source>
</evidence>
<dbReference type="NCBIfam" id="TIGR00878">
    <property type="entry name" value="purM"/>
    <property type="match status" value="1"/>
</dbReference>
<comment type="caution">
    <text evidence="15">The sequence shown here is derived from an EMBL/GenBank/DDBJ whole genome shotgun (WGS) entry which is preliminary data.</text>
</comment>
<feature type="domain" description="PurM-like C-terminal" evidence="14">
    <location>
        <begin position="180"/>
        <end position="337"/>
    </location>
</feature>
<sequence length="346" mass="36592">MNETNKYRTAGVDIDAGNELVSRLRPHIAAGEQTLATKGAALLSGLGGFAAALRPPANIKNPVLMASTDGVGTKVELLTQHDRLETAGIDVVAMCVNDLLCGGAQPLFFLDYYACGKLSPTAAARVVTGVAEGCRQANCALVGGETAEMPGVYDTDKFDVAGFAVGMVDESAIIRPQAVQVGDALIAIASSGAHSNGYSLIRHILKQTPPIESEQKWLHEELLYPTRIYCQSIGALSAVCQLHGLAHITGGGLVENLPRTLPQDTAAQVNTAAHPRSRLFNWLKTAGEISEDEMWRVFNCGIGMVAVVAEKKSSLALSCLQENGETAWRLGTVVANSGKPHVLFES</sequence>
<dbReference type="Gene3D" id="3.30.1330.10">
    <property type="entry name" value="PurM-like, N-terminal domain"/>
    <property type="match status" value="1"/>
</dbReference>
<keyword evidence="6 12" id="KW-0547">Nucleotide-binding</keyword>
<keyword evidence="5 12" id="KW-0436">Ligase</keyword>
<evidence type="ECO:0000256" key="4">
    <source>
        <dbReference type="ARBA" id="ARBA00020367"/>
    </source>
</evidence>
<dbReference type="Pfam" id="PF02769">
    <property type="entry name" value="AIRS_C"/>
    <property type="match status" value="1"/>
</dbReference>
<dbReference type="Proteomes" id="UP001168167">
    <property type="component" value="Unassembled WGS sequence"/>
</dbReference>